<keyword evidence="1" id="KW-1133">Transmembrane helix</keyword>
<keyword evidence="1" id="KW-0472">Membrane</keyword>
<reference evidence="2" key="1">
    <citation type="journal article" date="2020" name="Nature">
        <title>Giant virus diversity and host interactions through global metagenomics.</title>
        <authorList>
            <person name="Schulz F."/>
            <person name="Roux S."/>
            <person name="Paez-Espino D."/>
            <person name="Jungbluth S."/>
            <person name="Walsh D.A."/>
            <person name="Denef V.J."/>
            <person name="McMahon K.D."/>
            <person name="Konstantinidis K.T."/>
            <person name="Eloe-Fadrosh E.A."/>
            <person name="Kyrpides N.C."/>
            <person name="Woyke T."/>
        </authorList>
    </citation>
    <scope>NUCLEOTIDE SEQUENCE</scope>
    <source>
        <strain evidence="2">GVMAG-S-1101164-67</strain>
    </source>
</reference>
<proteinExistence type="predicted"/>
<organism evidence="2">
    <name type="scientific">viral metagenome</name>
    <dbReference type="NCBI Taxonomy" id="1070528"/>
    <lineage>
        <taxon>unclassified sequences</taxon>
        <taxon>metagenomes</taxon>
        <taxon>organismal metagenomes</taxon>
    </lineage>
</organism>
<evidence type="ECO:0000313" key="2">
    <source>
        <dbReference type="EMBL" id="QHU10278.1"/>
    </source>
</evidence>
<feature type="transmembrane region" description="Helical" evidence="1">
    <location>
        <begin position="49"/>
        <end position="67"/>
    </location>
</feature>
<evidence type="ECO:0000256" key="1">
    <source>
        <dbReference type="SAM" id="Phobius"/>
    </source>
</evidence>
<dbReference type="AlphaFoldDB" id="A0A6C0K248"/>
<dbReference type="EMBL" id="MN740752">
    <property type="protein sequence ID" value="QHU10278.1"/>
    <property type="molecule type" value="Genomic_DNA"/>
</dbReference>
<keyword evidence="1" id="KW-0812">Transmembrane</keyword>
<accession>A0A6C0K248</accession>
<sequence>MDSIQQTFFSPLGKQYCLYFYILSVIGLIFVAVVVFSALVIGLSKRKGLEFYFAALMGSLGYAVFYFQNRLLYSMCVASA</sequence>
<name>A0A6C0K248_9ZZZZ</name>
<protein>
    <submittedName>
        <fullName evidence="2">Uncharacterized protein</fullName>
    </submittedName>
</protein>
<feature type="transmembrane region" description="Helical" evidence="1">
    <location>
        <begin position="18"/>
        <end position="42"/>
    </location>
</feature>